<dbReference type="PANTHER" id="PTHR48111">
    <property type="entry name" value="REGULATOR OF RPOS"/>
    <property type="match status" value="1"/>
</dbReference>
<dbReference type="CDD" id="cd00383">
    <property type="entry name" value="trans_reg_C"/>
    <property type="match status" value="1"/>
</dbReference>
<dbReference type="EMBL" id="FOBI01000007">
    <property type="protein sequence ID" value="SEL19533.1"/>
    <property type="molecule type" value="Genomic_DNA"/>
</dbReference>
<dbReference type="Gene3D" id="1.10.10.10">
    <property type="entry name" value="Winged helix-like DNA-binding domain superfamily/Winged helix DNA-binding domain"/>
    <property type="match status" value="1"/>
</dbReference>
<dbReference type="AlphaFoldDB" id="A0A1H7N7P8"/>
<evidence type="ECO:0000256" key="1">
    <source>
        <dbReference type="ARBA" id="ARBA00023015"/>
    </source>
</evidence>
<dbReference type="Pfam" id="PF00486">
    <property type="entry name" value="Trans_reg_C"/>
    <property type="match status" value="1"/>
</dbReference>
<evidence type="ECO:0000256" key="2">
    <source>
        <dbReference type="ARBA" id="ARBA00023125"/>
    </source>
</evidence>
<dbReference type="GO" id="GO:0005829">
    <property type="term" value="C:cytosol"/>
    <property type="evidence" value="ECO:0007669"/>
    <property type="project" value="TreeGrafter"/>
</dbReference>
<dbReference type="STRING" id="641665.GCA_002104455_03409"/>
<dbReference type="SMART" id="SM00862">
    <property type="entry name" value="Trans_reg_C"/>
    <property type="match status" value="1"/>
</dbReference>
<gene>
    <name evidence="8" type="ORF">SAMN05216262_10753</name>
</gene>
<dbReference type="InterPro" id="IPR036388">
    <property type="entry name" value="WH-like_DNA-bd_sf"/>
</dbReference>
<dbReference type="RefSeq" id="WP_085284901.1">
    <property type="nucleotide sequence ID" value="NZ_FOBI01000007.1"/>
</dbReference>
<dbReference type="Proteomes" id="UP000199297">
    <property type="component" value="Unassembled WGS sequence"/>
</dbReference>
<dbReference type="PROSITE" id="PS51755">
    <property type="entry name" value="OMPR_PHOB"/>
    <property type="match status" value="1"/>
</dbReference>
<dbReference type="InterPro" id="IPR001867">
    <property type="entry name" value="OmpR/PhoB-type_DNA-bd"/>
</dbReference>
<keyword evidence="9" id="KW-1185">Reference proteome</keyword>
<reference evidence="9" key="1">
    <citation type="submission" date="2016-10" db="EMBL/GenBank/DDBJ databases">
        <authorList>
            <person name="Varghese N."/>
            <person name="Submissions S."/>
        </authorList>
    </citation>
    <scope>NUCLEOTIDE SEQUENCE [LARGE SCALE GENOMIC DNA]</scope>
    <source>
        <strain evidence="9">CGMCC 1.9127</strain>
    </source>
</reference>
<dbReference type="Gene3D" id="6.10.250.690">
    <property type="match status" value="1"/>
</dbReference>
<protein>
    <submittedName>
        <fullName evidence="8">Two component transcriptional regulator, winged helix family</fullName>
    </submittedName>
</protein>
<evidence type="ECO:0000259" key="7">
    <source>
        <dbReference type="PROSITE" id="PS51755"/>
    </source>
</evidence>
<feature type="DNA-binding region" description="OmpR/PhoB-type" evidence="5">
    <location>
        <begin position="124"/>
        <end position="220"/>
    </location>
</feature>
<dbReference type="SUPFAM" id="SSF52172">
    <property type="entry name" value="CheY-like"/>
    <property type="match status" value="1"/>
</dbReference>
<name>A0A1H7N7P8_9GAMM</name>
<dbReference type="GO" id="GO:0006355">
    <property type="term" value="P:regulation of DNA-templated transcription"/>
    <property type="evidence" value="ECO:0007669"/>
    <property type="project" value="InterPro"/>
</dbReference>
<keyword evidence="2 5" id="KW-0238">DNA-binding</keyword>
<feature type="domain" description="OmpR/PhoB-type" evidence="7">
    <location>
        <begin position="124"/>
        <end position="220"/>
    </location>
</feature>
<dbReference type="InterPro" id="IPR011006">
    <property type="entry name" value="CheY-like_superfamily"/>
</dbReference>
<keyword evidence="1" id="KW-0805">Transcription regulation</keyword>
<feature type="domain" description="Response regulatory" evidence="6">
    <location>
        <begin position="2"/>
        <end position="116"/>
    </location>
</feature>
<sequence>MKALVIEDNEEIADCIQQSLQHMNITSDHFPLGKLGLSAADVSQYNLLILDLNLPDMDGLSVLERFKKIQPDTPVLIVSARITVEARVKGLDLGADDYLIKPFQLAELEARVRALFRRTANERCTQIKFGHLAFNQNTKEYWLKDQPLELTPRERSVLELLLRKNGRVMSKKSIADHIFNFDDEADISSIEIYIHRLRKKLSKCNVAITTKRGLGYLLTQT</sequence>
<keyword evidence="3" id="KW-0804">Transcription</keyword>
<proteinExistence type="predicted"/>
<dbReference type="InterPro" id="IPR039420">
    <property type="entry name" value="WalR-like"/>
</dbReference>
<dbReference type="SMART" id="SM00448">
    <property type="entry name" value="REC"/>
    <property type="match status" value="1"/>
</dbReference>
<dbReference type="GO" id="GO:0032993">
    <property type="term" value="C:protein-DNA complex"/>
    <property type="evidence" value="ECO:0007669"/>
    <property type="project" value="TreeGrafter"/>
</dbReference>
<feature type="modified residue" description="4-aspartylphosphate" evidence="4">
    <location>
        <position position="51"/>
    </location>
</feature>
<evidence type="ECO:0000256" key="5">
    <source>
        <dbReference type="PROSITE-ProRule" id="PRU01091"/>
    </source>
</evidence>
<evidence type="ECO:0000313" key="9">
    <source>
        <dbReference type="Proteomes" id="UP000199297"/>
    </source>
</evidence>
<accession>A0A1H7N7P8</accession>
<evidence type="ECO:0000313" key="8">
    <source>
        <dbReference type="EMBL" id="SEL19533.1"/>
    </source>
</evidence>
<dbReference type="OrthoDB" id="9802426at2"/>
<keyword evidence="4" id="KW-0597">Phosphoprotein</keyword>
<evidence type="ECO:0000259" key="6">
    <source>
        <dbReference type="PROSITE" id="PS50110"/>
    </source>
</evidence>
<dbReference type="Pfam" id="PF00072">
    <property type="entry name" value="Response_reg"/>
    <property type="match status" value="1"/>
</dbReference>
<dbReference type="Gene3D" id="3.40.50.2300">
    <property type="match status" value="1"/>
</dbReference>
<evidence type="ECO:0000256" key="4">
    <source>
        <dbReference type="PROSITE-ProRule" id="PRU00169"/>
    </source>
</evidence>
<evidence type="ECO:0000256" key="3">
    <source>
        <dbReference type="ARBA" id="ARBA00023163"/>
    </source>
</evidence>
<dbReference type="InterPro" id="IPR001789">
    <property type="entry name" value="Sig_transdc_resp-reg_receiver"/>
</dbReference>
<organism evidence="8 9">
    <name type="scientific">Colwellia chukchiensis</name>
    <dbReference type="NCBI Taxonomy" id="641665"/>
    <lineage>
        <taxon>Bacteria</taxon>
        <taxon>Pseudomonadati</taxon>
        <taxon>Pseudomonadota</taxon>
        <taxon>Gammaproteobacteria</taxon>
        <taxon>Alteromonadales</taxon>
        <taxon>Colwelliaceae</taxon>
        <taxon>Colwellia</taxon>
    </lineage>
</organism>
<dbReference type="PROSITE" id="PS50110">
    <property type="entry name" value="RESPONSE_REGULATORY"/>
    <property type="match status" value="1"/>
</dbReference>
<dbReference type="GO" id="GO:0000156">
    <property type="term" value="F:phosphorelay response regulator activity"/>
    <property type="evidence" value="ECO:0007669"/>
    <property type="project" value="TreeGrafter"/>
</dbReference>
<dbReference type="PANTHER" id="PTHR48111:SF67">
    <property type="entry name" value="TRANSCRIPTIONAL REGULATORY PROTEIN TCTD"/>
    <property type="match status" value="1"/>
</dbReference>
<dbReference type="GO" id="GO:0000976">
    <property type="term" value="F:transcription cis-regulatory region binding"/>
    <property type="evidence" value="ECO:0007669"/>
    <property type="project" value="TreeGrafter"/>
</dbReference>